<evidence type="ECO:0000256" key="4">
    <source>
        <dbReference type="ARBA" id="ARBA00022692"/>
    </source>
</evidence>
<dbReference type="PANTHER" id="PTHR48090">
    <property type="entry name" value="UNDECAPRENYL-PHOSPHATE 4-DEOXY-4-FORMAMIDO-L-ARABINOSE TRANSFERASE-RELATED"/>
    <property type="match status" value="1"/>
</dbReference>
<dbReference type="InterPro" id="IPR050256">
    <property type="entry name" value="Glycosyltransferase_2"/>
</dbReference>
<keyword evidence="5" id="KW-0448">Lipopolysaccharide biosynthesis</keyword>
<evidence type="ECO:0000256" key="2">
    <source>
        <dbReference type="ARBA" id="ARBA00022676"/>
    </source>
</evidence>
<proteinExistence type="predicted"/>
<keyword evidence="6 8" id="KW-1133">Transmembrane helix</keyword>
<evidence type="ECO:0000256" key="5">
    <source>
        <dbReference type="ARBA" id="ARBA00022985"/>
    </source>
</evidence>
<dbReference type="Gene3D" id="3.90.550.10">
    <property type="entry name" value="Spore Coat Polysaccharide Biosynthesis Protein SpsA, Chain A"/>
    <property type="match status" value="1"/>
</dbReference>
<sequence length="308" mass="35759">MNEVKYSIIIPVYNAENTLQTLINKITDTFSNITSSYEIIMVEDCGKDNSWSVMNQLLTQFSNIKIIKLMKNYGQHNALLCGFINSRGEYVITIDDDLQHPPEEIPKLIAKMHEGYDIVYGVYQQKRHNMFRNFGSEFIQYIYKSTFNLSNKLTSFRIMTRQLVDLISSYEYNYTFIDGLVAWYTRNIGEVIVEHKEREHSTSNYTIYKLLNLAFNMITNFSVTPLRICSVIGFSFSLIGLVLALFYSIKYFFFGIPVMGYTSTIITITILSGIQLLMIGMIGEYLGRIHLNINRNPQFAIREIKEKK</sequence>
<dbReference type="SUPFAM" id="SSF53448">
    <property type="entry name" value="Nucleotide-diphospho-sugar transferases"/>
    <property type="match status" value="1"/>
</dbReference>
<dbReference type="PANTHER" id="PTHR48090:SF3">
    <property type="entry name" value="UNDECAPRENYL-PHOSPHATE 4-DEOXY-4-FORMAMIDO-L-ARABINOSE TRANSFERASE"/>
    <property type="match status" value="1"/>
</dbReference>
<accession>A0A3A4R871</accession>
<protein>
    <submittedName>
        <fullName evidence="10">Glycosyltransferase</fullName>
    </submittedName>
</protein>
<keyword evidence="7 8" id="KW-0472">Membrane</keyword>
<evidence type="ECO:0000256" key="3">
    <source>
        <dbReference type="ARBA" id="ARBA00022679"/>
    </source>
</evidence>
<gene>
    <name evidence="10" type="ORF">C4541_07930</name>
</gene>
<evidence type="ECO:0000313" key="11">
    <source>
        <dbReference type="Proteomes" id="UP000266426"/>
    </source>
</evidence>
<dbReference type="InterPro" id="IPR029044">
    <property type="entry name" value="Nucleotide-diphossugar_trans"/>
</dbReference>
<feature type="transmembrane region" description="Helical" evidence="8">
    <location>
        <begin position="226"/>
        <end position="249"/>
    </location>
</feature>
<name>A0A3A4R871_9BACT</name>
<dbReference type="InterPro" id="IPR001173">
    <property type="entry name" value="Glyco_trans_2-like"/>
</dbReference>
<dbReference type="AlphaFoldDB" id="A0A3A4R871"/>
<keyword evidence="2" id="KW-0328">Glycosyltransferase</keyword>
<dbReference type="CDD" id="cd04187">
    <property type="entry name" value="DPM1_like_bac"/>
    <property type="match status" value="1"/>
</dbReference>
<evidence type="ECO:0000256" key="1">
    <source>
        <dbReference type="ARBA" id="ARBA00022475"/>
    </source>
</evidence>
<dbReference type="GO" id="GO:0099621">
    <property type="term" value="F:undecaprenyl-phosphate 4-deoxy-4-formamido-L-arabinose transferase activity"/>
    <property type="evidence" value="ECO:0007669"/>
    <property type="project" value="TreeGrafter"/>
</dbReference>
<organism evidence="10 11">
    <name type="scientific">Candidatus Auribacter fodinae</name>
    <dbReference type="NCBI Taxonomy" id="2093366"/>
    <lineage>
        <taxon>Bacteria</taxon>
        <taxon>Pseudomonadati</taxon>
        <taxon>Candidatus Auribacterota</taxon>
        <taxon>Candidatus Auribacteria</taxon>
        <taxon>Candidatus Auribacterales</taxon>
        <taxon>Candidatus Auribacteraceae</taxon>
        <taxon>Candidatus Auribacter</taxon>
    </lineage>
</organism>
<dbReference type="Proteomes" id="UP000266426">
    <property type="component" value="Unassembled WGS sequence"/>
</dbReference>
<feature type="transmembrane region" description="Helical" evidence="8">
    <location>
        <begin position="261"/>
        <end position="286"/>
    </location>
</feature>
<reference evidence="10 11" key="1">
    <citation type="journal article" date="2017" name="ISME J.">
        <title>Energy and carbon metabolisms in a deep terrestrial subsurface fluid microbial community.</title>
        <authorList>
            <person name="Momper L."/>
            <person name="Jungbluth S.P."/>
            <person name="Lee M.D."/>
            <person name="Amend J.P."/>
        </authorList>
    </citation>
    <scope>NUCLEOTIDE SEQUENCE [LARGE SCALE GENOMIC DNA]</scope>
    <source>
        <strain evidence="10">SURF_26</strain>
    </source>
</reference>
<evidence type="ECO:0000256" key="6">
    <source>
        <dbReference type="ARBA" id="ARBA00022989"/>
    </source>
</evidence>
<feature type="domain" description="Glycosyltransferase 2-like" evidence="9">
    <location>
        <begin position="7"/>
        <end position="146"/>
    </location>
</feature>
<comment type="caution">
    <text evidence="10">The sequence shown here is derived from an EMBL/GenBank/DDBJ whole genome shotgun (WGS) entry which is preliminary data.</text>
</comment>
<evidence type="ECO:0000256" key="7">
    <source>
        <dbReference type="ARBA" id="ARBA00023136"/>
    </source>
</evidence>
<keyword evidence="1" id="KW-1003">Cell membrane</keyword>
<keyword evidence="4 8" id="KW-0812">Transmembrane</keyword>
<dbReference type="GO" id="GO:0009103">
    <property type="term" value="P:lipopolysaccharide biosynthetic process"/>
    <property type="evidence" value="ECO:0007669"/>
    <property type="project" value="UniProtKB-KW"/>
</dbReference>
<dbReference type="EMBL" id="QZJZ01000066">
    <property type="protein sequence ID" value="RJP58478.1"/>
    <property type="molecule type" value="Genomic_DNA"/>
</dbReference>
<evidence type="ECO:0000313" key="10">
    <source>
        <dbReference type="EMBL" id="RJP58478.1"/>
    </source>
</evidence>
<dbReference type="GO" id="GO:0005886">
    <property type="term" value="C:plasma membrane"/>
    <property type="evidence" value="ECO:0007669"/>
    <property type="project" value="TreeGrafter"/>
</dbReference>
<evidence type="ECO:0000259" key="9">
    <source>
        <dbReference type="Pfam" id="PF00535"/>
    </source>
</evidence>
<evidence type="ECO:0000256" key="8">
    <source>
        <dbReference type="SAM" id="Phobius"/>
    </source>
</evidence>
<keyword evidence="3 10" id="KW-0808">Transferase</keyword>
<dbReference type="Pfam" id="PF00535">
    <property type="entry name" value="Glycos_transf_2"/>
    <property type="match status" value="1"/>
</dbReference>